<name>A0A2D4FW65_MICCO</name>
<evidence type="ECO:0000256" key="1">
    <source>
        <dbReference type="SAM" id="Phobius"/>
    </source>
</evidence>
<organism evidence="2">
    <name type="scientific">Micrurus corallinus</name>
    <name type="common">Brazilian coral snake</name>
    <dbReference type="NCBI Taxonomy" id="54390"/>
    <lineage>
        <taxon>Eukaryota</taxon>
        <taxon>Metazoa</taxon>
        <taxon>Chordata</taxon>
        <taxon>Craniata</taxon>
        <taxon>Vertebrata</taxon>
        <taxon>Euteleostomi</taxon>
        <taxon>Lepidosauria</taxon>
        <taxon>Squamata</taxon>
        <taxon>Bifurcata</taxon>
        <taxon>Unidentata</taxon>
        <taxon>Episquamata</taxon>
        <taxon>Toxicofera</taxon>
        <taxon>Serpentes</taxon>
        <taxon>Colubroidea</taxon>
        <taxon>Elapidae</taxon>
        <taxon>Elapinae</taxon>
        <taxon>Micrurus</taxon>
    </lineage>
</organism>
<reference evidence="2" key="2">
    <citation type="submission" date="2017-11" db="EMBL/GenBank/DDBJ databases">
        <title>Coralsnake Venomics: Analyses of Venom Gland Transcriptomes and Proteomes of Six Brazilian Taxa.</title>
        <authorList>
            <person name="Aird S.D."/>
            <person name="Jorge da Silva N."/>
            <person name="Qiu L."/>
            <person name="Villar-Briones A."/>
            <person name="Aparecida-Saddi V."/>
            <person name="Campos-Telles M.P."/>
            <person name="Grau M."/>
            <person name="Mikheyev A.S."/>
        </authorList>
    </citation>
    <scope>NUCLEOTIDE SEQUENCE</scope>
    <source>
        <tissue evidence="2">Venom_gland</tissue>
    </source>
</reference>
<sequence>MVDSISFSFKVVKSCRTSGIETSGVRSLHKKSMASFSSVSSSCSSRERRDAGILQNVITGHYPLTVVLCVSFKQEKPRHEACYSMQNLPCLLIFSIQASIYAINIYIYQKTIDKKRRPRETQIILIRHND</sequence>
<evidence type="ECO:0000313" key="2">
    <source>
        <dbReference type="EMBL" id="LAA51704.1"/>
    </source>
</evidence>
<keyword evidence="1" id="KW-1133">Transmembrane helix</keyword>
<accession>A0A2D4FW65</accession>
<feature type="transmembrane region" description="Helical" evidence="1">
    <location>
        <begin position="91"/>
        <end position="109"/>
    </location>
</feature>
<dbReference type="EMBL" id="IACJ01094681">
    <property type="protein sequence ID" value="LAA51704.1"/>
    <property type="molecule type" value="Transcribed_RNA"/>
</dbReference>
<dbReference type="AlphaFoldDB" id="A0A2D4FW65"/>
<proteinExistence type="predicted"/>
<reference evidence="2" key="1">
    <citation type="submission" date="2017-07" db="EMBL/GenBank/DDBJ databases">
        <authorList>
            <person name="Mikheyev A."/>
            <person name="Grau M."/>
        </authorList>
    </citation>
    <scope>NUCLEOTIDE SEQUENCE</scope>
    <source>
        <tissue evidence="2">Venom_gland</tissue>
    </source>
</reference>
<protein>
    <submittedName>
        <fullName evidence="2">Uncharacterized protein</fullName>
    </submittedName>
</protein>
<keyword evidence="1" id="KW-0472">Membrane</keyword>
<keyword evidence="1" id="KW-0812">Transmembrane</keyword>